<comment type="subcellular location">
    <subcellularLocation>
        <location evidence="1">Cell membrane</location>
        <topology evidence="1">Single-pass membrane protein</topology>
    </subcellularLocation>
    <subcellularLocation>
        <location evidence="7">Cell membrane</location>
        <topology evidence="7">Single-pass type II membrane protein</topology>
    </subcellularLocation>
</comment>
<evidence type="ECO:0000256" key="8">
    <source>
        <dbReference type="SAM" id="Phobius"/>
    </source>
</evidence>
<keyword evidence="6 8" id="KW-0472">Membrane</keyword>
<accession>A0A1I1F4A9</accession>
<keyword evidence="7" id="KW-0653">Protein transport</keyword>
<dbReference type="EMBL" id="FOLE01000002">
    <property type="protein sequence ID" value="SFB94225.1"/>
    <property type="molecule type" value="Genomic_DNA"/>
</dbReference>
<keyword evidence="5 8" id="KW-1133">Transmembrane helix</keyword>
<comment type="similarity">
    <text evidence="2 7">Belongs to the ExbD/TolR family.</text>
</comment>
<dbReference type="OrthoDB" id="952702at2"/>
<feature type="transmembrane region" description="Helical" evidence="8">
    <location>
        <begin position="25"/>
        <end position="45"/>
    </location>
</feature>
<dbReference type="GO" id="GO:0022857">
    <property type="term" value="F:transmembrane transporter activity"/>
    <property type="evidence" value="ECO:0007669"/>
    <property type="project" value="InterPro"/>
</dbReference>
<dbReference type="AlphaFoldDB" id="A0A1I1F4A9"/>
<evidence type="ECO:0000256" key="5">
    <source>
        <dbReference type="ARBA" id="ARBA00022989"/>
    </source>
</evidence>
<name>A0A1I1F4A9_9BACT</name>
<keyword evidence="3" id="KW-1003">Cell membrane</keyword>
<reference evidence="9 10" key="1">
    <citation type="submission" date="2016-10" db="EMBL/GenBank/DDBJ databases">
        <authorList>
            <person name="de Groot N.N."/>
        </authorList>
    </citation>
    <scope>NUCLEOTIDE SEQUENCE [LARGE SCALE GENOMIC DNA]</scope>
    <source>
        <strain evidence="9 10">DSM 6793</strain>
    </source>
</reference>
<dbReference type="PANTHER" id="PTHR30558:SF3">
    <property type="entry name" value="BIOPOLYMER TRANSPORT PROTEIN EXBD-RELATED"/>
    <property type="match status" value="1"/>
</dbReference>
<keyword evidence="4 7" id="KW-0812">Transmembrane</keyword>
<dbReference type="GO" id="GO:0005886">
    <property type="term" value="C:plasma membrane"/>
    <property type="evidence" value="ECO:0007669"/>
    <property type="project" value="UniProtKB-SubCell"/>
</dbReference>
<protein>
    <submittedName>
        <fullName evidence="9">Biopolymer transport protein ExbD</fullName>
    </submittedName>
</protein>
<evidence type="ECO:0000256" key="2">
    <source>
        <dbReference type="ARBA" id="ARBA00005811"/>
    </source>
</evidence>
<proteinExistence type="inferred from homology"/>
<evidence type="ECO:0000256" key="6">
    <source>
        <dbReference type="ARBA" id="ARBA00023136"/>
    </source>
</evidence>
<evidence type="ECO:0000313" key="9">
    <source>
        <dbReference type="EMBL" id="SFB94225.1"/>
    </source>
</evidence>
<evidence type="ECO:0000313" key="10">
    <source>
        <dbReference type="Proteomes" id="UP000199514"/>
    </source>
</evidence>
<evidence type="ECO:0000256" key="4">
    <source>
        <dbReference type="ARBA" id="ARBA00022692"/>
    </source>
</evidence>
<dbReference type="PANTHER" id="PTHR30558">
    <property type="entry name" value="EXBD MEMBRANE COMPONENT OF PMF-DRIVEN MACROMOLECULE IMPORT SYSTEM"/>
    <property type="match status" value="1"/>
</dbReference>
<gene>
    <name evidence="9" type="ORF">SAMN05421780_10246</name>
</gene>
<dbReference type="RefSeq" id="WP_091508008.1">
    <property type="nucleotide sequence ID" value="NZ_FOLE01000002.1"/>
</dbReference>
<dbReference type="STRING" id="927664.SAMN05421780_10246"/>
<sequence>MAEIDSGGGDGKKKGPKKVSTKIDMTPFVDLAFLLITFFMLTSSFNKPKTMEVNMPDKNDDPTKNKEKVKESQTLTVIVGEKDKIYYFQGVPADKPPVEVTDFSAEGIRKVLLTKKKEVMASLGKDIIVIMKAKDDAKYKNLVDLLDEMPITGIKIYAIVDVTPEELDLIKAKEAGQ</sequence>
<evidence type="ECO:0000256" key="1">
    <source>
        <dbReference type="ARBA" id="ARBA00004162"/>
    </source>
</evidence>
<evidence type="ECO:0000256" key="7">
    <source>
        <dbReference type="RuleBase" id="RU003879"/>
    </source>
</evidence>
<dbReference type="Pfam" id="PF02472">
    <property type="entry name" value="ExbD"/>
    <property type="match status" value="1"/>
</dbReference>
<dbReference type="GO" id="GO:0015031">
    <property type="term" value="P:protein transport"/>
    <property type="evidence" value="ECO:0007669"/>
    <property type="project" value="UniProtKB-KW"/>
</dbReference>
<dbReference type="Proteomes" id="UP000199514">
    <property type="component" value="Unassembled WGS sequence"/>
</dbReference>
<keyword evidence="7" id="KW-0813">Transport</keyword>
<dbReference type="InterPro" id="IPR003400">
    <property type="entry name" value="ExbD"/>
</dbReference>
<evidence type="ECO:0000256" key="3">
    <source>
        <dbReference type="ARBA" id="ARBA00022475"/>
    </source>
</evidence>
<keyword evidence="10" id="KW-1185">Reference proteome</keyword>
<organism evidence="9 10">
    <name type="scientific">Flexibacter flexilis DSM 6793</name>
    <dbReference type="NCBI Taxonomy" id="927664"/>
    <lineage>
        <taxon>Bacteria</taxon>
        <taxon>Pseudomonadati</taxon>
        <taxon>Bacteroidota</taxon>
        <taxon>Cytophagia</taxon>
        <taxon>Cytophagales</taxon>
        <taxon>Flexibacteraceae</taxon>
        <taxon>Flexibacter</taxon>
    </lineage>
</organism>